<dbReference type="InterPro" id="IPR050759">
    <property type="entry name" value="Serine_protease_kringle"/>
</dbReference>
<dbReference type="AlphaFoldDB" id="A0A7R9AFW1"/>
<dbReference type="InterPro" id="IPR000001">
    <property type="entry name" value="Kringle"/>
</dbReference>
<organism evidence="7">
    <name type="scientific">Darwinula stevensoni</name>
    <dbReference type="NCBI Taxonomy" id="69355"/>
    <lineage>
        <taxon>Eukaryota</taxon>
        <taxon>Metazoa</taxon>
        <taxon>Ecdysozoa</taxon>
        <taxon>Arthropoda</taxon>
        <taxon>Crustacea</taxon>
        <taxon>Oligostraca</taxon>
        <taxon>Ostracoda</taxon>
        <taxon>Podocopa</taxon>
        <taxon>Podocopida</taxon>
        <taxon>Darwinulocopina</taxon>
        <taxon>Darwinuloidea</taxon>
        <taxon>Darwinulidae</taxon>
        <taxon>Darwinula</taxon>
    </lineage>
</organism>
<dbReference type="EMBL" id="LR905442">
    <property type="protein sequence ID" value="CAD7253483.1"/>
    <property type="molecule type" value="Genomic_DNA"/>
</dbReference>
<dbReference type="SMART" id="SM00130">
    <property type="entry name" value="KR"/>
    <property type="match status" value="1"/>
</dbReference>
<accession>A0A7R9AFW1</accession>
<reference evidence="7" key="1">
    <citation type="submission" date="2020-11" db="EMBL/GenBank/DDBJ databases">
        <authorList>
            <person name="Tran Van P."/>
        </authorList>
    </citation>
    <scope>NUCLEOTIDE SEQUENCE</scope>
</reference>
<feature type="signal peptide" evidence="5">
    <location>
        <begin position="1"/>
        <end position="19"/>
    </location>
</feature>
<evidence type="ECO:0000256" key="1">
    <source>
        <dbReference type="ARBA" id="ARBA00022572"/>
    </source>
</evidence>
<name>A0A7R9AFW1_9CRUS</name>
<feature type="region of interest" description="Disordered" evidence="4">
    <location>
        <begin position="287"/>
        <end position="322"/>
    </location>
</feature>
<dbReference type="SUPFAM" id="SSF57440">
    <property type="entry name" value="Kringle-like"/>
    <property type="match status" value="1"/>
</dbReference>
<dbReference type="InterPro" id="IPR038178">
    <property type="entry name" value="Kringle_sf"/>
</dbReference>
<dbReference type="PANTHER" id="PTHR24261">
    <property type="entry name" value="PLASMINOGEN-RELATED"/>
    <property type="match status" value="1"/>
</dbReference>
<comment type="caution">
    <text evidence="3">Lacks conserved residue(s) required for the propagation of feature annotation.</text>
</comment>
<keyword evidence="8" id="KW-1185">Reference proteome</keyword>
<dbReference type="Proteomes" id="UP000677054">
    <property type="component" value="Unassembled WGS sequence"/>
</dbReference>
<dbReference type="Pfam" id="PF00051">
    <property type="entry name" value="Kringle"/>
    <property type="match status" value="1"/>
</dbReference>
<feature type="chain" id="PRO_5036402858" description="Kringle domain-containing protein" evidence="5">
    <location>
        <begin position="20"/>
        <end position="322"/>
    </location>
</feature>
<evidence type="ECO:0000259" key="6">
    <source>
        <dbReference type="PROSITE" id="PS50070"/>
    </source>
</evidence>
<dbReference type="Gene3D" id="2.40.20.10">
    <property type="entry name" value="Plasminogen Kringle 4"/>
    <property type="match status" value="1"/>
</dbReference>
<feature type="domain" description="Kringle" evidence="6">
    <location>
        <begin position="131"/>
        <end position="211"/>
    </location>
</feature>
<evidence type="ECO:0000313" key="7">
    <source>
        <dbReference type="EMBL" id="CAD7253483.1"/>
    </source>
</evidence>
<dbReference type="InterPro" id="IPR013806">
    <property type="entry name" value="Kringle-like"/>
</dbReference>
<dbReference type="PANTHER" id="PTHR24261:SF7">
    <property type="entry name" value="KRINGLE DOMAIN-CONTAINING PROTEIN"/>
    <property type="match status" value="1"/>
</dbReference>
<evidence type="ECO:0000256" key="3">
    <source>
        <dbReference type="PROSITE-ProRule" id="PRU00121"/>
    </source>
</evidence>
<evidence type="ECO:0000256" key="4">
    <source>
        <dbReference type="SAM" id="MobiDB-lite"/>
    </source>
</evidence>
<keyword evidence="2 3" id="KW-1015">Disulfide bond</keyword>
<sequence length="322" mass="35403">MAVRAAMTLLFLLRPTGSADFVHYYQVQSGQRSGNVKVEYAGITLANCTLTSANQSPGPSNDFNYRESDGLCQLILPGNDVLVPSDGFLSFVLRNGIDATQVTRPLSPSDTVTQSADGEQHAYPECLLTQKGKEYIGTTNVTASGRECLTWADMPYGLSDDSPSIEHWENFLDLNDSSQHNHCRNPNWRERPWCFVPDADILWEYCDIPTCTDLEDTLQVRHRPPVFYRGYSIVPYGQRLETRTEDGRQVGECIPPQFDLPEVGEAREGLPGEVPQGAASDCKAIEAASRGEEGGGVHRGRGGVGDDDPREGDGAGRAFWEL</sequence>
<evidence type="ECO:0000313" key="8">
    <source>
        <dbReference type="Proteomes" id="UP000677054"/>
    </source>
</evidence>
<keyword evidence="1 3" id="KW-0420">Kringle</keyword>
<dbReference type="PROSITE" id="PS50070">
    <property type="entry name" value="KRINGLE_2"/>
    <property type="match status" value="1"/>
</dbReference>
<dbReference type="PRINTS" id="PR00018">
    <property type="entry name" value="KRINGLE"/>
</dbReference>
<dbReference type="EMBL" id="CAJPEV010005925">
    <property type="protein sequence ID" value="CAG0903664.1"/>
    <property type="molecule type" value="Genomic_DNA"/>
</dbReference>
<feature type="disulfide bond" evidence="3">
    <location>
        <begin position="183"/>
        <end position="206"/>
    </location>
</feature>
<dbReference type="OrthoDB" id="1915767at2759"/>
<evidence type="ECO:0000256" key="2">
    <source>
        <dbReference type="ARBA" id="ARBA00023157"/>
    </source>
</evidence>
<gene>
    <name evidence="7" type="ORF">DSTB1V02_LOCUS13232</name>
</gene>
<dbReference type="CDD" id="cd00108">
    <property type="entry name" value="KR"/>
    <property type="match status" value="1"/>
</dbReference>
<keyword evidence="5" id="KW-0732">Signal</keyword>
<evidence type="ECO:0000256" key="5">
    <source>
        <dbReference type="SAM" id="SignalP"/>
    </source>
</evidence>
<protein>
    <recommendedName>
        <fullName evidence="6">Kringle domain-containing protein</fullName>
    </recommendedName>
</protein>
<proteinExistence type="predicted"/>